<reference key="2">
    <citation type="submission" date="2011-05" db="EMBL/GenBank/DDBJ databases">
        <title>The Genome Sequence of Magnaporthe oryzae 70-15.</title>
        <authorList>
            <consortium name="The Broad Institute Genome Sequencing Platform"/>
            <person name="Ma L.-J."/>
            <person name="Dead R."/>
            <person name="Young S.K."/>
            <person name="Zeng Q."/>
            <person name="Gargeya S."/>
            <person name="Fitzgerald M."/>
            <person name="Haas B."/>
            <person name="Abouelleil A."/>
            <person name="Alvarado L."/>
            <person name="Arachchi H.M."/>
            <person name="Berlin A."/>
            <person name="Brown A."/>
            <person name="Chapman S.B."/>
            <person name="Chen Z."/>
            <person name="Dunbar C."/>
            <person name="Freedman E."/>
            <person name="Gearin G."/>
            <person name="Gellesch M."/>
            <person name="Goldberg J."/>
            <person name="Griggs A."/>
            <person name="Gujja S."/>
            <person name="Heiman D."/>
            <person name="Howarth C."/>
            <person name="Larson L."/>
            <person name="Lui A."/>
            <person name="MacDonald P.J.P."/>
            <person name="Mehta T."/>
            <person name="Montmayeur A."/>
            <person name="Murphy C."/>
            <person name="Neiman D."/>
            <person name="Pearson M."/>
            <person name="Priest M."/>
            <person name="Roberts A."/>
            <person name="Saif S."/>
            <person name="Shea T."/>
            <person name="Shenoy N."/>
            <person name="Sisk P."/>
            <person name="Stolte C."/>
            <person name="Sykes S."/>
            <person name="Yandava C."/>
            <person name="Wortman J."/>
            <person name="Nusbaum C."/>
            <person name="Birren B."/>
        </authorList>
    </citation>
    <scope>NUCLEOTIDE SEQUENCE</scope>
    <source>
        <strain>70-15</strain>
    </source>
</reference>
<dbReference type="InParanoid" id="G4MWW9"/>
<keyword evidence="1" id="KW-0472">Membrane</keyword>
<dbReference type="GeneID" id="2679785"/>
<gene>
    <name evidence="3" type="ORF">MGG_11280</name>
</gene>
<sequence>MRPRTSRHHLYNGYRLAYLILLSYSCKVTLASPVSGRPRCVSPTVSQPTPIASGLVILGYHDGDIGRPLQVPYGKVVVTDSDRMMWGYCGEVSVGDETCRLAGASSESHSSICTTATWTRRDGAAFASLGCGPTATTAHILEEPLYRVFIGQETLFPSGETARAGRSESGLDAVTVAVPVEIGYEAAQATETGTPESGVGSHDSVEVPATATTSAAAESPQVGGLAPGQVGGIVVGSIAGAALLAFGTLYIAWRHLLSRFSMAMGSIYMTLYHPRPAPASTSQAHAAGP</sequence>
<dbReference type="PROSITE" id="PS51257">
    <property type="entry name" value="PROKAR_LIPOPROTEIN"/>
    <property type="match status" value="1"/>
</dbReference>
<dbReference type="VEuPathDB" id="FungiDB:MGG_11280"/>
<reference evidence="3 4" key="1">
    <citation type="journal article" date="2005" name="Nature">
        <title>The genome sequence of the rice blast fungus Magnaporthe grisea.</title>
        <authorList>
            <person name="Dean R.A."/>
            <person name="Talbot N.J."/>
            <person name="Ebbole D.J."/>
            <person name="Farman M.L."/>
            <person name="Mitchell T.K."/>
            <person name="Orbach M.J."/>
            <person name="Thon M."/>
            <person name="Kulkarni R."/>
            <person name="Xu J.R."/>
            <person name="Pan H."/>
            <person name="Read N.D."/>
            <person name="Lee Y.H."/>
            <person name="Carbone I."/>
            <person name="Brown D."/>
            <person name="Oh Y.Y."/>
            <person name="Donofrio N."/>
            <person name="Jeong J.S."/>
            <person name="Soanes D.M."/>
            <person name="Djonovic S."/>
            <person name="Kolomiets E."/>
            <person name="Rehmeyer C."/>
            <person name="Li W."/>
            <person name="Harding M."/>
            <person name="Kim S."/>
            <person name="Lebrun M.H."/>
            <person name="Bohnert H."/>
            <person name="Coughlan S."/>
            <person name="Butler J."/>
            <person name="Calvo S."/>
            <person name="Ma L.J."/>
            <person name="Nicol R."/>
            <person name="Purcell S."/>
            <person name="Nusbaum C."/>
            <person name="Galagan J.E."/>
            <person name="Birren B.W."/>
        </authorList>
    </citation>
    <scope>NUCLEOTIDE SEQUENCE [LARGE SCALE GENOMIC DNA]</scope>
    <source>
        <strain evidence="4">70-15 / ATCC MYA-4617 / FGSC 8958</strain>
    </source>
</reference>
<feature type="transmembrane region" description="Helical" evidence="1">
    <location>
        <begin position="230"/>
        <end position="253"/>
    </location>
</feature>
<dbReference type="KEGG" id="mgr:MGG_11280"/>
<dbReference type="EMBL" id="CM001232">
    <property type="protein sequence ID" value="EHA54261.1"/>
    <property type="molecule type" value="Genomic_DNA"/>
</dbReference>
<name>G4MWW9_PYRO7</name>
<evidence type="ECO:0000313" key="3">
    <source>
        <dbReference type="EMBL" id="EHA54261.1"/>
    </source>
</evidence>
<feature type="chain" id="PRO_5003465428" description="Autophagy-related protein 27" evidence="2">
    <location>
        <begin position="32"/>
        <end position="289"/>
    </location>
</feature>
<keyword evidence="4" id="KW-1185">Reference proteome</keyword>
<dbReference type="AlphaFoldDB" id="G4MWW9"/>
<proteinExistence type="predicted"/>
<evidence type="ECO:0008006" key="5">
    <source>
        <dbReference type="Google" id="ProtNLM"/>
    </source>
</evidence>
<dbReference type="RefSeq" id="XP_003714068.1">
    <property type="nucleotide sequence ID" value="XM_003714020.1"/>
</dbReference>
<dbReference type="Proteomes" id="UP000009058">
    <property type="component" value="Chromosome 2"/>
</dbReference>
<protein>
    <recommendedName>
        <fullName evidence="5">Autophagy-related protein 27</fullName>
    </recommendedName>
</protein>
<feature type="signal peptide" evidence="2">
    <location>
        <begin position="1"/>
        <end position="31"/>
    </location>
</feature>
<keyword evidence="2" id="KW-0732">Signal</keyword>
<evidence type="ECO:0000256" key="2">
    <source>
        <dbReference type="SAM" id="SignalP"/>
    </source>
</evidence>
<organism evidence="3 4">
    <name type="scientific">Pyricularia oryzae (strain 70-15 / ATCC MYA-4617 / FGSC 8958)</name>
    <name type="common">Rice blast fungus</name>
    <name type="synonym">Magnaporthe oryzae</name>
    <dbReference type="NCBI Taxonomy" id="242507"/>
    <lineage>
        <taxon>Eukaryota</taxon>
        <taxon>Fungi</taxon>
        <taxon>Dikarya</taxon>
        <taxon>Ascomycota</taxon>
        <taxon>Pezizomycotina</taxon>
        <taxon>Sordariomycetes</taxon>
        <taxon>Sordariomycetidae</taxon>
        <taxon>Magnaporthales</taxon>
        <taxon>Pyriculariaceae</taxon>
        <taxon>Pyricularia</taxon>
    </lineage>
</organism>
<dbReference type="HOGENOM" id="CLU_963366_0_0_1"/>
<keyword evidence="1" id="KW-0812">Transmembrane</keyword>
<dbReference type="OrthoDB" id="5243415at2759"/>
<keyword evidence="1" id="KW-1133">Transmembrane helix</keyword>
<evidence type="ECO:0000256" key="1">
    <source>
        <dbReference type="SAM" id="Phobius"/>
    </source>
</evidence>
<accession>G4MWW9</accession>
<evidence type="ECO:0000313" key="4">
    <source>
        <dbReference type="Proteomes" id="UP000009058"/>
    </source>
</evidence>